<proteinExistence type="inferred from homology"/>
<sequence length="386" mass="42857">MEKPPECALPKRRKPGGGSSREDKSVAMVSSAEMMAECWVWYGVAMSAVAVRFVSQYMVRKRNFIKDVPVDDFLMFILIFIYTAAIVSLFMYFDIIEHIPLDNNFTPEENYVMGRKLGILNILAETSIQTTLWGNKGCLLLLYNRLTLFGHQAMIWRVVSAYIILAYMAVIIALYGGWCRPFSDYLVLQPGNMECLTWTHYNILQLTLNLSTDLILLIIPVIMISRLRMKIGKKLLLVCLFSLGIFVMLAAILTKVNVFENNVEPVWFLWCVREVSTAMLVGNLALCMPIARTVWFAVFPRTASTHNTTGAKSATSAAGLAAASKRSTATTEATGGTASSEGGESSRWGASPARSSHHDTGLDMETYGKVGLRNTTRRVSVGEESV</sequence>
<keyword evidence="3 7" id="KW-1133">Transmembrane helix</keyword>
<keyword evidence="2 7" id="KW-0812">Transmembrane</keyword>
<feature type="transmembrane region" description="Helical" evidence="7">
    <location>
        <begin position="39"/>
        <end position="59"/>
    </location>
</feature>
<evidence type="ECO:0000256" key="5">
    <source>
        <dbReference type="ARBA" id="ARBA00038359"/>
    </source>
</evidence>
<dbReference type="InterPro" id="IPR052337">
    <property type="entry name" value="SAT4-like"/>
</dbReference>
<feature type="transmembrane region" description="Helical" evidence="7">
    <location>
        <begin position="71"/>
        <end position="93"/>
    </location>
</feature>
<feature type="transmembrane region" description="Helical" evidence="7">
    <location>
        <begin position="155"/>
        <end position="178"/>
    </location>
</feature>
<feature type="domain" description="Rhodopsin" evidence="8">
    <location>
        <begin position="52"/>
        <end position="293"/>
    </location>
</feature>
<evidence type="ECO:0000256" key="4">
    <source>
        <dbReference type="ARBA" id="ARBA00023136"/>
    </source>
</evidence>
<evidence type="ECO:0000256" key="7">
    <source>
        <dbReference type="SAM" id="Phobius"/>
    </source>
</evidence>
<keyword evidence="4 7" id="KW-0472">Membrane</keyword>
<feature type="transmembrane region" description="Helical" evidence="7">
    <location>
        <begin position="198"/>
        <end position="223"/>
    </location>
</feature>
<dbReference type="AlphaFoldDB" id="A0A484G6A5"/>
<dbReference type="STRING" id="1213857.A0A484G6A5"/>
<dbReference type="InterPro" id="IPR049326">
    <property type="entry name" value="Rhodopsin_dom_fungi"/>
</dbReference>
<dbReference type="Proteomes" id="UP000014480">
    <property type="component" value="Unassembled WGS sequence"/>
</dbReference>
<accession>A0A484G6A5</accession>
<gene>
    <name evidence="9" type="ORF">Cob_v002152</name>
</gene>
<feature type="region of interest" description="Disordered" evidence="6">
    <location>
        <begin position="325"/>
        <end position="386"/>
    </location>
</feature>
<evidence type="ECO:0000256" key="2">
    <source>
        <dbReference type="ARBA" id="ARBA00022692"/>
    </source>
</evidence>
<dbReference type="OrthoDB" id="3903189at2759"/>
<organism evidence="9 10">
    <name type="scientific">Colletotrichum orbiculare (strain 104-T / ATCC 96160 / CBS 514.97 / LARS 414 / MAFF 240422)</name>
    <name type="common">Cucumber anthracnose fungus</name>
    <name type="synonym">Colletotrichum lagenarium</name>
    <dbReference type="NCBI Taxonomy" id="1213857"/>
    <lineage>
        <taxon>Eukaryota</taxon>
        <taxon>Fungi</taxon>
        <taxon>Dikarya</taxon>
        <taxon>Ascomycota</taxon>
        <taxon>Pezizomycotina</taxon>
        <taxon>Sordariomycetes</taxon>
        <taxon>Hypocreomycetidae</taxon>
        <taxon>Glomerellales</taxon>
        <taxon>Glomerellaceae</taxon>
        <taxon>Colletotrichum</taxon>
        <taxon>Colletotrichum orbiculare species complex</taxon>
    </lineage>
</organism>
<keyword evidence="10" id="KW-1185">Reference proteome</keyword>
<dbReference type="PANTHER" id="PTHR33048">
    <property type="entry name" value="PTH11-LIKE INTEGRAL MEMBRANE PROTEIN (AFU_ORTHOLOGUE AFUA_5G11245)"/>
    <property type="match status" value="1"/>
</dbReference>
<reference evidence="10" key="2">
    <citation type="journal article" date="2019" name="Mol. Plant Microbe Interact.">
        <title>Genome sequence resources for four phytopathogenic fungi from the Colletotrichum orbiculare species complex.</title>
        <authorList>
            <person name="Gan P."/>
            <person name="Tsushima A."/>
            <person name="Narusaka M."/>
            <person name="Narusaka Y."/>
            <person name="Takano Y."/>
            <person name="Kubo Y."/>
            <person name="Shirasu K."/>
        </authorList>
    </citation>
    <scope>GENOME REANNOTATION</scope>
    <source>
        <strain evidence="10">104-T / ATCC 96160 / CBS 514.97 / LARS 414 / MAFF 240422</strain>
    </source>
</reference>
<evidence type="ECO:0000313" key="10">
    <source>
        <dbReference type="Proteomes" id="UP000014480"/>
    </source>
</evidence>
<evidence type="ECO:0000256" key="3">
    <source>
        <dbReference type="ARBA" id="ARBA00022989"/>
    </source>
</evidence>
<feature type="transmembrane region" description="Helical" evidence="7">
    <location>
        <begin position="235"/>
        <end position="254"/>
    </location>
</feature>
<evidence type="ECO:0000259" key="8">
    <source>
        <dbReference type="Pfam" id="PF20684"/>
    </source>
</evidence>
<dbReference type="PANTHER" id="PTHR33048:SF110">
    <property type="entry name" value="UBID FAMILY DECARBOXYLASE"/>
    <property type="match status" value="1"/>
</dbReference>
<comment type="caution">
    <text evidence="9">The sequence shown here is derived from an EMBL/GenBank/DDBJ whole genome shotgun (WGS) entry which is preliminary data.</text>
</comment>
<dbReference type="EMBL" id="AMCV02000003">
    <property type="protein sequence ID" value="TDZ24985.1"/>
    <property type="molecule type" value="Genomic_DNA"/>
</dbReference>
<evidence type="ECO:0000256" key="1">
    <source>
        <dbReference type="ARBA" id="ARBA00004141"/>
    </source>
</evidence>
<name>A0A484G6A5_COLOR</name>
<dbReference type="GO" id="GO:0016020">
    <property type="term" value="C:membrane"/>
    <property type="evidence" value="ECO:0007669"/>
    <property type="project" value="UniProtKB-SubCell"/>
</dbReference>
<dbReference type="Pfam" id="PF20684">
    <property type="entry name" value="Fung_rhodopsin"/>
    <property type="match status" value="1"/>
</dbReference>
<comment type="subcellular location">
    <subcellularLocation>
        <location evidence="1">Membrane</location>
        <topology evidence="1">Multi-pass membrane protein</topology>
    </subcellularLocation>
</comment>
<protein>
    <recommendedName>
        <fullName evidence="8">Rhodopsin domain-containing protein</fullName>
    </recommendedName>
</protein>
<reference evidence="10" key="1">
    <citation type="journal article" date="2013" name="New Phytol.">
        <title>Comparative genomic and transcriptomic analyses reveal the hemibiotrophic stage shift of Colletotrichum fungi.</title>
        <authorList>
            <person name="Gan P."/>
            <person name="Ikeda K."/>
            <person name="Irieda H."/>
            <person name="Narusaka M."/>
            <person name="O'Connell R.J."/>
            <person name="Narusaka Y."/>
            <person name="Takano Y."/>
            <person name="Kubo Y."/>
            <person name="Shirasu K."/>
        </authorList>
    </citation>
    <scope>NUCLEOTIDE SEQUENCE [LARGE SCALE GENOMIC DNA]</scope>
    <source>
        <strain evidence="10">104-T / ATCC 96160 / CBS 514.97 / LARS 414 / MAFF 240422</strain>
    </source>
</reference>
<comment type="similarity">
    <text evidence="5">Belongs to the SAT4 family.</text>
</comment>
<evidence type="ECO:0000313" key="9">
    <source>
        <dbReference type="EMBL" id="TDZ24985.1"/>
    </source>
</evidence>
<feature type="compositionally biased region" description="Low complexity" evidence="6">
    <location>
        <begin position="325"/>
        <end position="346"/>
    </location>
</feature>
<feature type="region of interest" description="Disordered" evidence="6">
    <location>
        <begin position="1"/>
        <end position="23"/>
    </location>
</feature>
<evidence type="ECO:0000256" key="6">
    <source>
        <dbReference type="SAM" id="MobiDB-lite"/>
    </source>
</evidence>